<evidence type="ECO:0000313" key="1">
    <source>
        <dbReference type="EMBL" id="AIF82517.1"/>
    </source>
</evidence>
<dbReference type="Proteomes" id="UP000028194">
    <property type="component" value="Chromosome"/>
</dbReference>
<dbReference type="HOGENOM" id="CLU_3093923_0_0_2"/>
<accession>A0A075MNX9</accession>
<sequence length="51" mass="5420">MKTSASLAKLNGLKTADIDTAASFIVQEDPGYPAIEKYVDGGYTLARLGEE</sequence>
<dbReference type="STRING" id="1459636.NTE_00435"/>
<dbReference type="RefSeq" id="WP_158384980.1">
    <property type="nucleotide sequence ID" value="NZ_CP007174.1"/>
</dbReference>
<keyword evidence="2" id="KW-1185">Reference proteome</keyword>
<dbReference type="KEGG" id="nev:NTE_00435"/>
<name>A0A075MNX9_9ARCH</name>
<dbReference type="AlphaFoldDB" id="A0A075MNX9"/>
<reference evidence="1 2" key="1">
    <citation type="journal article" date="2014" name="PLoS ONE">
        <title>Genome Sequence of Candidatus Nitrososphaera evergladensis from Group I.1b Enriched from Everglades Soil Reveals Novel Genomic Features of the Ammonia-Oxidizing Archaea.</title>
        <authorList>
            <person name="Zhalnina K.V."/>
            <person name="Dias R."/>
            <person name="Leonard M.T."/>
            <person name="Dorr de Quadros P."/>
            <person name="Camargo F.A."/>
            <person name="Drew J.C."/>
            <person name="Farmerie W.G."/>
            <person name="Daroub S.H."/>
            <person name="Triplett E.W."/>
        </authorList>
    </citation>
    <scope>NUCLEOTIDE SEQUENCE [LARGE SCALE GENOMIC DNA]</scope>
    <source>
        <strain evidence="1 2">SR1</strain>
    </source>
</reference>
<evidence type="ECO:0000313" key="2">
    <source>
        <dbReference type="Proteomes" id="UP000028194"/>
    </source>
</evidence>
<organism evidence="1 2">
    <name type="scientific">Candidatus Nitrososphaera evergladensis SR1</name>
    <dbReference type="NCBI Taxonomy" id="1459636"/>
    <lineage>
        <taxon>Archaea</taxon>
        <taxon>Nitrososphaerota</taxon>
        <taxon>Nitrososphaeria</taxon>
        <taxon>Nitrososphaerales</taxon>
        <taxon>Nitrososphaeraceae</taxon>
        <taxon>Nitrososphaera</taxon>
    </lineage>
</organism>
<protein>
    <submittedName>
        <fullName evidence="1">Uncharacterized protein</fullName>
    </submittedName>
</protein>
<dbReference type="EMBL" id="CP007174">
    <property type="protein sequence ID" value="AIF82517.1"/>
    <property type="molecule type" value="Genomic_DNA"/>
</dbReference>
<dbReference type="GeneID" id="43502560"/>
<proteinExistence type="predicted"/>
<gene>
    <name evidence="1" type="ORF">NTE_00435</name>
</gene>